<keyword evidence="8" id="KW-0238">DNA-binding</keyword>
<feature type="compositionally biased region" description="Low complexity" evidence="13">
    <location>
        <begin position="479"/>
        <end position="493"/>
    </location>
</feature>
<evidence type="ECO:0000256" key="1">
    <source>
        <dbReference type="ARBA" id="ARBA00004123"/>
    </source>
</evidence>
<feature type="compositionally biased region" description="Polar residues" evidence="13">
    <location>
        <begin position="753"/>
        <end position="765"/>
    </location>
</feature>
<dbReference type="GO" id="GO:0007366">
    <property type="term" value="P:periodic partitioning by pair rule gene"/>
    <property type="evidence" value="ECO:0007669"/>
    <property type="project" value="UniProtKB-KW"/>
</dbReference>
<feature type="compositionally biased region" description="Basic and acidic residues" evidence="13">
    <location>
        <begin position="993"/>
        <end position="1003"/>
    </location>
</feature>
<keyword evidence="6" id="KW-0562">Pair-rule protein</keyword>
<evidence type="ECO:0000256" key="3">
    <source>
        <dbReference type="ARBA" id="ARBA00021888"/>
    </source>
</evidence>
<comment type="similarity">
    <text evidence="2">Belongs to the AF4 family.</text>
</comment>
<name>A0A226E4B7_FOLCA</name>
<dbReference type="GO" id="GO:0003677">
    <property type="term" value="F:DNA binding"/>
    <property type="evidence" value="ECO:0007669"/>
    <property type="project" value="UniProtKB-KW"/>
</dbReference>
<evidence type="ECO:0000256" key="13">
    <source>
        <dbReference type="SAM" id="MobiDB-lite"/>
    </source>
</evidence>
<dbReference type="Gene3D" id="6.10.250.2670">
    <property type="match status" value="1"/>
</dbReference>
<feature type="compositionally biased region" description="Low complexity" evidence="13">
    <location>
        <begin position="290"/>
        <end position="300"/>
    </location>
</feature>
<feature type="compositionally biased region" description="Low complexity" evidence="13">
    <location>
        <begin position="349"/>
        <end position="359"/>
    </location>
</feature>
<keyword evidence="5" id="KW-0597">Phosphoprotein</keyword>
<dbReference type="GO" id="GO:0010468">
    <property type="term" value="P:regulation of gene expression"/>
    <property type="evidence" value="ECO:0007669"/>
    <property type="project" value="InterPro"/>
</dbReference>
<comment type="function">
    <text evidence="11">Has a role in transcriptional regulation. Acts in parallel with the Ras/MAPK and the PI3K/PKB pathways in the control of cell identity and cellular growth. Essential for regulation of the cytoskeleton and cell growth but not for cell proliferation or growth rate. Required specifically for the microtubule-based basal transport of lipid droplets. Plays a partially redundant function downstream of Raf in cell fate specification in the developing eye. Pair-rule protein that regulates embryonic cellularization, gastrulation and segmentation.</text>
</comment>
<feature type="region of interest" description="Disordered" evidence="13">
    <location>
        <begin position="1324"/>
        <end position="1355"/>
    </location>
</feature>
<feature type="compositionally biased region" description="Pro residues" evidence="13">
    <location>
        <begin position="138"/>
        <end position="151"/>
    </location>
</feature>
<gene>
    <name evidence="15" type="ORF">Fcan01_12083</name>
</gene>
<dbReference type="InterPro" id="IPR007797">
    <property type="entry name" value="AF4/FMR2"/>
</dbReference>
<feature type="compositionally biased region" description="Polar residues" evidence="13">
    <location>
        <begin position="1238"/>
        <end position="1252"/>
    </location>
</feature>
<evidence type="ECO:0000256" key="12">
    <source>
        <dbReference type="ARBA" id="ARBA00032149"/>
    </source>
</evidence>
<dbReference type="OrthoDB" id="6382204at2759"/>
<feature type="compositionally biased region" description="Basic residues" evidence="13">
    <location>
        <begin position="974"/>
        <end position="992"/>
    </location>
</feature>
<sequence>MLRGSSRHDGIPNKQSAKDPDRDRQREQQRKERAQMLPDDKEIHAGTHDLFNAPVKVKPSIEDTTSLQIRNSLGNFEPIRRLMEYPGTSQPPQAQIQQTFLTGPAAAAAAADRGYHSVTSASSALAPHRNTNHNIHDPPAPLPPSYRPPPSSSSLNSFPPTIPPESNSTKSHYQQRNLYHVNHHPSSGVVSNNINSNSSNTSSAFSSSSSSNTGSTSGSLLSTNSNFRASNNHHQLIPPISKVPQQNQPPSLLSTLNATTVFNSNSSNNPPALTTTVPSISLNNSGPILNRSPNFNSNNNQQVKPKYTTHPASFGVNFNDTQQTISGVEVKVDGASVQTTTESSVFNNNERFSNRSNNSIRDPKCNKTVVPHNKPAPERADSQLTLESILKEMTDVIPPLTAILTPVKDNSKRLPPRRSSKSEEKIVQSIIDSGMAKIPSPVPRMESSAESSSSESDSDSDSEDSASSGSRMDDDKADTLGSSSNPNTGSPTTKWNLSSFLKNENIVAKPVTKSPKDNIKSNSFSSLDSSDPMVDEFGMLITDRTDSVTSTVSNKNQPPPSPVEIAPTSVALETRAKLAARTTRGSSNSRPEPHIPVKPTPPTIPVKVASAQSKDKVSSLSASSSEDEAEPIVKPNKRKSGAKATSQSEDKKASTSGATTAKRPRPSVPPPAATPITTTTTTARHAAVTKSGGESSPENKLAKGSKNGQDKNKTDTIRKLFRFGNKPNAKVQSPSFVETGDSGGGKIVPATAPSATTGKSGSNRVSGKGGKTSSSTSAPHNGDIVSFSDNKKKEGSKEKSSQSKKHPKQSTAKSSAASAAKSNSPNQDLSGRLKDDGKSGSSSNSSSLIVRIPLQFVTLMRRKKQLEQQQQQQQQQQQPAAVNPFPAQPSIVSPSLQKMEKELEKISKVAKSVAASTVTSEPPHRVPKVPQNSSRVGSSSDPTIVQPSLKYESGISHTRDDPLCSRAERLSPVRSKKRPKKKSRASPKKAKPKREPPDSRTKLEGYTTDAEVSSANVVGYPPCDSITRTPPIDPDVVQAPDSSLNPSHLPTIPPQVQYFSYFEKNDIKDDLFSRDQDSYLEEAKKLKHSADQERTSTAQASIIENMEMYLEAGLYFILTGIIMERDAAGNSNASYTMYRDTLTLIQYIGTRWRSARLSGPGELQNQEAKIITLSMRCQALLFCKLFKMKMKETRDMVSNMHDYFTKAVVREPMIVTNSPQLSTPSPHSPTSSPAGSSGVLQHTPSPHHQQNHMLPIPRNLYNHIQKQCGNTYNCIMAHDTWEQADAYVSRYRLEDFFIGVDRQVGPLTLHSTLVDLVRYVRHGLQKKPKKPKEKNKAKKSTKKTTTTTTTKKKKN</sequence>
<protein>
    <recommendedName>
        <fullName evidence="3">AF4/FMR2 family member lilli</fullName>
    </recommendedName>
    <alternativeName>
        <fullName evidence="12">Protein lilliputian</fullName>
    </alternativeName>
</protein>
<feature type="compositionally biased region" description="Low complexity" evidence="13">
    <location>
        <begin position="839"/>
        <end position="848"/>
    </location>
</feature>
<dbReference type="PANTHER" id="PTHR10528:SF17">
    <property type="entry name" value="AF4_FMR2 FAMILY MEMBER LILLI"/>
    <property type="match status" value="1"/>
</dbReference>
<evidence type="ECO:0000256" key="7">
    <source>
        <dbReference type="ARBA" id="ARBA00023015"/>
    </source>
</evidence>
<keyword evidence="9" id="KW-0804">Transcription</keyword>
<feature type="region of interest" description="Disordered" evidence="13">
    <location>
        <begin position="1"/>
        <end position="57"/>
    </location>
</feature>
<evidence type="ECO:0000256" key="8">
    <source>
        <dbReference type="ARBA" id="ARBA00023125"/>
    </source>
</evidence>
<dbReference type="STRING" id="158441.A0A226E4B7"/>
<feature type="compositionally biased region" description="Basic and acidic residues" evidence="13">
    <location>
        <begin position="1"/>
        <end position="47"/>
    </location>
</feature>
<dbReference type="OMA" id="KFTMSLK"/>
<feature type="compositionally biased region" description="Low complexity" evidence="13">
    <location>
        <begin position="446"/>
        <end position="455"/>
    </location>
</feature>
<feature type="compositionally biased region" description="Low complexity" evidence="13">
    <location>
        <begin position="809"/>
        <end position="822"/>
    </location>
</feature>
<evidence type="ECO:0000256" key="2">
    <source>
        <dbReference type="ARBA" id="ARBA00007354"/>
    </source>
</evidence>
<feature type="compositionally biased region" description="Basic and acidic residues" evidence="13">
    <location>
        <begin position="898"/>
        <end position="907"/>
    </location>
</feature>
<feature type="compositionally biased region" description="Polar residues" evidence="13">
    <location>
        <begin position="164"/>
        <end position="177"/>
    </location>
</feature>
<feature type="compositionally biased region" description="Low complexity" evidence="13">
    <location>
        <begin position="674"/>
        <end position="689"/>
    </location>
</feature>
<dbReference type="PANTHER" id="PTHR10528">
    <property type="entry name" value="AF4/FMR2 FAMILY MEMBER"/>
    <property type="match status" value="1"/>
</dbReference>
<comment type="subcellular location">
    <subcellularLocation>
        <location evidence="1">Nucleus</location>
    </subcellularLocation>
</comment>
<feature type="compositionally biased region" description="Basic residues" evidence="13">
    <location>
        <begin position="1324"/>
        <end position="1342"/>
    </location>
</feature>
<feature type="domain" description="AF4/FMR2 C-terminal homology" evidence="14">
    <location>
        <begin position="1072"/>
        <end position="1326"/>
    </location>
</feature>
<feature type="region of interest" description="Disordered" evidence="13">
    <location>
        <begin position="127"/>
        <end position="232"/>
    </location>
</feature>
<evidence type="ECO:0000256" key="11">
    <source>
        <dbReference type="ARBA" id="ARBA00024653"/>
    </source>
</evidence>
<keyword evidence="4" id="KW-0217">Developmental protein</keyword>
<dbReference type="InterPro" id="IPR043640">
    <property type="entry name" value="AF4/FMR2_CHD"/>
</dbReference>
<dbReference type="Proteomes" id="UP000198287">
    <property type="component" value="Unassembled WGS sequence"/>
</dbReference>
<feature type="compositionally biased region" description="Low complexity" evidence="13">
    <location>
        <begin position="868"/>
        <end position="878"/>
    </location>
</feature>
<evidence type="ECO:0000256" key="4">
    <source>
        <dbReference type="ARBA" id="ARBA00022473"/>
    </source>
</evidence>
<evidence type="ECO:0000256" key="5">
    <source>
        <dbReference type="ARBA" id="ARBA00022553"/>
    </source>
</evidence>
<feature type="region of interest" description="Disordered" evidence="13">
    <location>
        <begin position="1217"/>
        <end position="1253"/>
    </location>
</feature>
<dbReference type="Pfam" id="PF18876">
    <property type="entry name" value="AFF4_CHD"/>
    <property type="match status" value="1"/>
</dbReference>
<feature type="region of interest" description="Disordered" evidence="13">
    <location>
        <begin position="349"/>
        <end position="379"/>
    </location>
</feature>
<feature type="compositionally biased region" description="Basic and acidic residues" evidence="13">
    <location>
        <begin position="789"/>
        <end position="801"/>
    </location>
</feature>
<feature type="region of interest" description="Disordered" evidence="13">
    <location>
        <begin position="284"/>
        <end position="308"/>
    </location>
</feature>
<proteinExistence type="inferred from homology"/>
<evidence type="ECO:0000256" key="6">
    <source>
        <dbReference type="ARBA" id="ARBA00022788"/>
    </source>
</evidence>
<evidence type="ECO:0000259" key="14">
    <source>
        <dbReference type="Pfam" id="PF18876"/>
    </source>
</evidence>
<keyword evidence="7" id="KW-0805">Transcription regulation</keyword>
<organism evidence="15 16">
    <name type="scientific">Folsomia candida</name>
    <name type="common">Springtail</name>
    <dbReference type="NCBI Taxonomy" id="158441"/>
    <lineage>
        <taxon>Eukaryota</taxon>
        <taxon>Metazoa</taxon>
        <taxon>Ecdysozoa</taxon>
        <taxon>Arthropoda</taxon>
        <taxon>Hexapoda</taxon>
        <taxon>Collembola</taxon>
        <taxon>Entomobryomorpha</taxon>
        <taxon>Isotomoidea</taxon>
        <taxon>Isotomidae</taxon>
        <taxon>Proisotominae</taxon>
        <taxon>Folsomia</taxon>
    </lineage>
</organism>
<feature type="compositionally biased region" description="Low complexity" evidence="13">
    <location>
        <begin position="186"/>
        <end position="226"/>
    </location>
</feature>
<dbReference type="EMBL" id="LNIX01000006">
    <property type="protein sequence ID" value="OXA52575.1"/>
    <property type="molecule type" value="Genomic_DNA"/>
</dbReference>
<keyword evidence="10" id="KW-0539">Nucleus</keyword>
<feature type="compositionally biased region" description="Polar residues" evidence="13">
    <location>
        <begin position="930"/>
        <end position="946"/>
    </location>
</feature>
<evidence type="ECO:0000256" key="10">
    <source>
        <dbReference type="ARBA" id="ARBA00023242"/>
    </source>
</evidence>
<accession>A0A226E4B7</accession>
<feature type="compositionally biased region" description="Basic and acidic residues" evidence="13">
    <location>
        <begin position="708"/>
        <end position="718"/>
    </location>
</feature>
<evidence type="ECO:0000256" key="9">
    <source>
        <dbReference type="ARBA" id="ARBA00023163"/>
    </source>
</evidence>
<feature type="compositionally biased region" description="Low complexity" evidence="13">
    <location>
        <begin position="521"/>
        <end position="530"/>
    </location>
</feature>
<evidence type="ECO:0000313" key="16">
    <source>
        <dbReference type="Proteomes" id="UP000198287"/>
    </source>
</evidence>
<comment type="caution">
    <text evidence="15">The sequence shown here is derived from an EMBL/GenBank/DDBJ whole genome shotgun (WGS) entry which is preliminary data.</text>
</comment>
<feature type="region of interest" description="Disordered" evidence="13">
    <location>
        <begin position="548"/>
        <end position="1006"/>
    </location>
</feature>
<evidence type="ECO:0000313" key="15">
    <source>
        <dbReference type="EMBL" id="OXA52575.1"/>
    </source>
</evidence>
<keyword evidence="16" id="KW-1185">Reference proteome</keyword>
<feature type="compositionally biased region" description="Low complexity" evidence="13">
    <location>
        <begin position="1218"/>
        <end position="1237"/>
    </location>
</feature>
<feature type="compositionally biased region" description="Pro residues" evidence="13">
    <location>
        <begin position="594"/>
        <end position="604"/>
    </location>
</feature>
<reference evidence="15 16" key="1">
    <citation type="submission" date="2015-12" db="EMBL/GenBank/DDBJ databases">
        <title>The genome of Folsomia candida.</title>
        <authorList>
            <person name="Faddeeva A."/>
            <person name="Derks M.F."/>
            <person name="Anvar Y."/>
            <person name="Smit S."/>
            <person name="Van Straalen N."/>
            <person name="Roelofs D."/>
        </authorList>
    </citation>
    <scope>NUCLEOTIDE SEQUENCE [LARGE SCALE GENOMIC DNA]</scope>
    <source>
        <strain evidence="15 16">VU population</strain>
        <tissue evidence="15">Whole body</tissue>
    </source>
</reference>
<dbReference type="GO" id="GO:0032783">
    <property type="term" value="C:super elongation complex"/>
    <property type="evidence" value="ECO:0007669"/>
    <property type="project" value="TreeGrafter"/>
</dbReference>
<feature type="compositionally biased region" description="Basic and acidic residues" evidence="13">
    <location>
        <begin position="957"/>
        <end position="971"/>
    </location>
</feature>
<feature type="region of interest" description="Disordered" evidence="13">
    <location>
        <begin position="431"/>
        <end position="532"/>
    </location>
</feature>